<dbReference type="AlphaFoldDB" id="A0A016W8Q9"/>
<keyword evidence="3" id="KW-1185">Reference proteome</keyword>
<evidence type="ECO:0000256" key="1">
    <source>
        <dbReference type="SAM" id="SignalP"/>
    </source>
</evidence>
<keyword evidence="1" id="KW-0732">Signal</keyword>
<sequence length="117" mass="13660">MRAFLLPFAVAIAVVFCEVGNLDHLSDCFICNHILTTATMARSGLESQEYYLNWICNRTKSYVQKRPTCNRIAAEFLANKCLVEKYMDRQFPDDTRTGPFLCEFFFPQKYCRDGKYE</sequence>
<gene>
    <name evidence="2" type="primary">Acey_s0948.g3170</name>
    <name evidence="2" type="ORF">Y032_0948g3170</name>
</gene>
<proteinExistence type="predicted"/>
<evidence type="ECO:0008006" key="4">
    <source>
        <dbReference type="Google" id="ProtNLM"/>
    </source>
</evidence>
<dbReference type="Proteomes" id="UP000024635">
    <property type="component" value="Unassembled WGS sequence"/>
</dbReference>
<protein>
    <recommendedName>
        <fullName evidence="4">Saposin B-type domain-containing protein</fullName>
    </recommendedName>
</protein>
<name>A0A016W8Q9_9BILA</name>
<feature type="signal peptide" evidence="1">
    <location>
        <begin position="1"/>
        <end position="17"/>
    </location>
</feature>
<evidence type="ECO:0000313" key="2">
    <source>
        <dbReference type="EMBL" id="EYC35995.1"/>
    </source>
</evidence>
<dbReference type="OrthoDB" id="5898729at2759"/>
<accession>A0A016W8Q9</accession>
<dbReference type="EMBL" id="JARK01000548">
    <property type="protein sequence ID" value="EYC35995.1"/>
    <property type="molecule type" value="Genomic_DNA"/>
</dbReference>
<reference evidence="3" key="1">
    <citation type="journal article" date="2015" name="Nat. Genet.">
        <title>The genome and transcriptome of the zoonotic hookworm Ancylostoma ceylanicum identify infection-specific gene families.</title>
        <authorList>
            <person name="Schwarz E.M."/>
            <person name="Hu Y."/>
            <person name="Antoshechkin I."/>
            <person name="Miller M.M."/>
            <person name="Sternberg P.W."/>
            <person name="Aroian R.V."/>
        </authorList>
    </citation>
    <scope>NUCLEOTIDE SEQUENCE</scope>
    <source>
        <strain evidence="3">HY135</strain>
    </source>
</reference>
<feature type="chain" id="PRO_5001490366" description="Saposin B-type domain-containing protein" evidence="1">
    <location>
        <begin position="18"/>
        <end position="117"/>
    </location>
</feature>
<organism evidence="2 3">
    <name type="scientific">Ancylostoma ceylanicum</name>
    <dbReference type="NCBI Taxonomy" id="53326"/>
    <lineage>
        <taxon>Eukaryota</taxon>
        <taxon>Metazoa</taxon>
        <taxon>Ecdysozoa</taxon>
        <taxon>Nematoda</taxon>
        <taxon>Chromadorea</taxon>
        <taxon>Rhabditida</taxon>
        <taxon>Rhabditina</taxon>
        <taxon>Rhabditomorpha</taxon>
        <taxon>Strongyloidea</taxon>
        <taxon>Ancylostomatidae</taxon>
        <taxon>Ancylostomatinae</taxon>
        <taxon>Ancylostoma</taxon>
    </lineage>
</organism>
<evidence type="ECO:0000313" key="3">
    <source>
        <dbReference type="Proteomes" id="UP000024635"/>
    </source>
</evidence>
<comment type="caution">
    <text evidence="2">The sequence shown here is derived from an EMBL/GenBank/DDBJ whole genome shotgun (WGS) entry which is preliminary data.</text>
</comment>